<comment type="caution">
    <text evidence="8">The sequence shown here is derived from an EMBL/GenBank/DDBJ whole genome shotgun (WGS) entry which is preliminary data.</text>
</comment>
<accession>A0A7W8IUS9</accession>
<comment type="cofactor">
    <cofactor evidence="6">
        <name>Zn(2+)</name>
        <dbReference type="ChEBI" id="CHEBI:29105"/>
    </cofactor>
</comment>
<dbReference type="Proteomes" id="UP000520011">
    <property type="component" value="Unassembled WGS sequence"/>
</dbReference>
<feature type="binding site" evidence="6">
    <location>
        <position position="394"/>
    </location>
    <ligand>
        <name>Zn(2+)</name>
        <dbReference type="ChEBI" id="CHEBI:29105"/>
    </ligand>
</feature>
<organism evidence="8 9">
    <name type="scientific">Anoxybacteroides tepidamans</name>
    <dbReference type="NCBI Taxonomy" id="265948"/>
    <lineage>
        <taxon>Bacteria</taxon>
        <taxon>Bacillati</taxon>
        <taxon>Bacillota</taxon>
        <taxon>Bacilli</taxon>
        <taxon>Bacillales</taxon>
        <taxon>Anoxybacillaceae</taxon>
        <taxon>Anoxybacteroides</taxon>
    </lineage>
</organism>
<dbReference type="GO" id="GO:0008270">
    <property type="term" value="F:zinc ion binding"/>
    <property type="evidence" value="ECO:0007669"/>
    <property type="project" value="UniProtKB-UniRule"/>
</dbReference>
<comment type="function">
    <text evidence="6">Part of an energy-coupled inorganic carbon pump.</text>
</comment>
<dbReference type="PANTHER" id="PTHR38344:SF1">
    <property type="entry name" value="INORGANIC CARBON TRANSPORTER SUBUNIT DABA-RELATED"/>
    <property type="match status" value="1"/>
</dbReference>
<keyword evidence="2 6" id="KW-1003">Cell membrane</keyword>
<name>A0A7W8IUS9_9BACL</name>
<keyword evidence="9" id="KW-1185">Reference proteome</keyword>
<protein>
    <recommendedName>
        <fullName evidence="6">Probable inorganic carbon transporter subunit DabA</fullName>
    </recommendedName>
</protein>
<keyword evidence="3 6" id="KW-0479">Metal-binding</keyword>
<dbReference type="HAMAP" id="MF_01871">
    <property type="entry name" value="DabA"/>
    <property type="match status" value="1"/>
</dbReference>
<evidence type="ECO:0000256" key="6">
    <source>
        <dbReference type="HAMAP-Rule" id="MF_01871"/>
    </source>
</evidence>
<comment type="subcellular location">
    <subcellularLocation>
        <location evidence="6">Cell membrane</location>
        <topology evidence="6">Peripheral membrane protein</topology>
    </subcellularLocation>
</comment>
<dbReference type="AlphaFoldDB" id="A0A7W8IUS9"/>
<dbReference type="GO" id="GO:0005886">
    <property type="term" value="C:plasma membrane"/>
    <property type="evidence" value="ECO:0007669"/>
    <property type="project" value="UniProtKB-SubCell"/>
</dbReference>
<dbReference type="Pfam" id="PF10070">
    <property type="entry name" value="DabA"/>
    <property type="match status" value="1"/>
</dbReference>
<evidence type="ECO:0000256" key="5">
    <source>
        <dbReference type="ARBA" id="ARBA00023136"/>
    </source>
</evidence>
<keyword evidence="5 6" id="KW-0472">Membrane</keyword>
<proteinExistence type="inferred from homology"/>
<evidence type="ECO:0000256" key="7">
    <source>
        <dbReference type="SAM" id="MobiDB-lite"/>
    </source>
</evidence>
<feature type="binding site" evidence="6">
    <location>
        <position position="392"/>
    </location>
    <ligand>
        <name>Zn(2+)</name>
        <dbReference type="ChEBI" id="CHEBI:29105"/>
    </ligand>
</feature>
<sequence length="875" mass="100055">MSKNAISLERPREQVRRKRTTTVEQSITELVRQASEAIAPLWPLSTFIARHPWMGLEHLPFVEVADRFHQGQQVDLYPTMASFRAALAKGEIDPTFLESRLQRWLDESPLPVLRHEAEQFCRSLLWNETVPQEWLVSPDLVQLTSELDEAALVWCRSAVEPISVRHGEQSRRLDQQMIKWCKLFLDEGQAAWKLPFRERGLFGAWRKLVGYDPELTKDERKQLSDWPDDPELALKHALSHLRIDEETAVDYLESHLLALPGWTGMLLWRSRQVGQGVELLIHYLAIRLSLEWAFVAMHLPLEPTMIDRKKHSLPLLAAWIHWGEMAPTQWRQLKPEEQCARLAFADRFWRVERYRLWLEAWEETYEAQLKEAIMVRSPSKQSRRTVAQLLFCIDVRSEPLRRYIEQEGPFETYGCAGFFGLPIRKRELDSHHTHPSCPAIVDPQHEICELVTPEGMTHYRRRRNVFRFVGQTFKKVKQHLLASLLLPEMSGTWLGLHTLARSAAPQWVGHWIRQVEETVERKPPTVLSLERQERADTSGLPIGLSTQEQVQYVKQLLSTIGLTSSFAPLVVICGHESATVNNPYASSLDCGACGGAAGAFNARVFSTLCNLQEVREGLSKEGIIIPEETVFVAAEHITTVDELHWLEVPTLSEAAQQAFAMLENVLPAVSRKANAERFAKLPHVGQRPRDPVAEMRRRAVDWSEIRPEWGLARNAAFLIGRRERTKNCYLDGRVFLHSYDWRKDPTGDILTNIIAGPATVGQWINLQYYASTVAPHYYGSGSKTTQTVTGGIGVMQGNASDLLAGLPWQSVAFSDRELFHSPLRLLVVIEAPQHYIERLLSNDVSFYQKVKNGWLRLASIDPDSGEWIKWEPSVL</sequence>
<evidence type="ECO:0000256" key="2">
    <source>
        <dbReference type="ARBA" id="ARBA00022475"/>
    </source>
</evidence>
<evidence type="ECO:0000256" key="4">
    <source>
        <dbReference type="ARBA" id="ARBA00022833"/>
    </source>
</evidence>
<feature type="region of interest" description="Disordered" evidence="7">
    <location>
        <begin position="1"/>
        <end position="20"/>
    </location>
</feature>
<comment type="similarity">
    <text evidence="6">Belongs to the inorganic carbon transporter (TC 9.A.2) DabA family.</text>
</comment>
<dbReference type="EMBL" id="JACHEP010000034">
    <property type="protein sequence ID" value="MBB5326251.1"/>
    <property type="molecule type" value="Genomic_DNA"/>
</dbReference>
<evidence type="ECO:0000313" key="8">
    <source>
        <dbReference type="EMBL" id="MBB5326251.1"/>
    </source>
</evidence>
<feature type="binding site" evidence="6">
    <location>
        <position position="590"/>
    </location>
    <ligand>
        <name>Zn(2+)</name>
        <dbReference type="ChEBI" id="CHEBI:29105"/>
    </ligand>
</feature>
<gene>
    <name evidence="6" type="primary">dabA</name>
    <name evidence="8" type="ORF">HNQ34_003385</name>
</gene>
<dbReference type="InterPro" id="IPR018752">
    <property type="entry name" value="DabA"/>
</dbReference>
<evidence type="ECO:0000256" key="3">
    <source>
        <dbReference type="ARBA" id="ARBA00022723"/>
    </source>
</evidence>
<keyword evidence="4 6" id="KW-0862">Zinc</keyword>
<keyword evidence="1 6" id="KW-0813">Transport</keyword>
<dbReference type="RefSeq" id="WP_183256406.1">
    <property type="nucleotide sequence ID" value="NZ_JACHEP010000034.1"/>
</dbReference>
<dbReference type="PANTHER" id="PTHR38344">
    <property type="entry name" value="UPF0753 PROTEIN AQ_863"/>
    <property type="match status" value="1"/>
</dbReference>
<evidence type="ECO:0000313" key="9">
    <source>
        <dbReference type="Proteomes" id="UP000520011"/>
    </source>
</evidence>
<feature type="binding site" evidence="6">
    <location>
        <position position="575"/>
    </location>
    <ligand>
        <name>Zn(2+)</name>
        <dbReference type="ChEBI" id="CHEBI:29105"/>
    </ligand>
</feature>
<evidence type="ECO:0000256" key="1">
    <source>
        <dbReference type="ARBA" id="ARBA00022448"/>
    </source>
</evidence>
<reference evidence="8 9" key="1">
    <citation type="submission" date="2020-08" db="EMBL/GenBank/DDBJ databases">
        <title>Genomic Encyclopedia of Type Strains, Phase IV (KMG-IV): sequencing the most valuable type-strain genomes for metagenomic binning, comparative biology and taxonomic classification.</title>
        <authorList>
            <person name="Goeker M."/>
        </authorList>
    </citation>
    <scope>NUCLEOTIDE SEQUENCE [LARGE SCALE GENOMIC DNA]</scope>
    <source>
        <strain evidence="8 9">DSM 16325</strain>
    </source>
</reference>
<comment type="subunit">
    <text evidence="6">Forms a complex with DabB.</text>
</comment>